<dbReference type="InterPro" id="IPR045621">
    <property type="entry name" value="BPD_transp_1_N"/>
</dbReference>
<dbReference type="InterPro" id="IPR035906">
    <property type="entry name" value="MetI-like_sf"/>
</dbReference>
<evidence type="ECO:0000256" key="3">
    <source>
        <dbReference type="ARBA" id="ARBA00022475"/>
    </source>
</evidence>
<dbReference type="SUPFAM" id="SSF161098">
    <property type="entry name" value="MetI-like"/>
    <property type="match status" value="1"/>
</dbReference>
<sequence>MRHLLRRISFYLVALWASVTVNFLVPHLVPGDPAQVFMSRMRGHASPQMLRALEASLGVSHDPLLVQYGQYLNNLLHGNLGVSIIYSFEPVTQVLGQDLPWTLVLVGMSLVISFIIGTILGVIVVWRRGSFSDAFFTPFFAFISAIPYFWLALVLLYVLGSQLNWFPLHGGYDVDNVEPGWSFDFIMSAAQYSILPALTIVIGSISGWMLGMRNAMITTLSEDYVLMAEAKGLKQGRIMYMYAARNAILPNITAFALSLGFVVSGSLLTEIVFSYPGIGLATLQAVNSHDYALLQGAFLVISVAVLAANFLADFLYTLLDPRVRLGGQ</sequence>
<dbReference type="InterPro" id="IPR000515">
    <property type="entry name" value="MetI-like"/>
</dbReference>
<comment type="caution">
    <text evidence="9">The sequence shown here is derived from an EMBL/GenBank/DDBJ whole genome shotgun (WGS) entry which is preliminary data.</text>
</comment>
<dbReference type="Pfam" id="PF00528">
    <property type="entry name" value="BPD_transp_1"/>
    <property type="match status" value="1"/>
</dbReference>
<dbReference type="AlphaFoldDB" id="A0A8J3I9U7"/>
<feature type="transmembrane region" description="Helical" evidence="7">
    <location>
        <begin position="247"/>
        <end position="273"/>
    </location>
</feature>
<feature type="transmembrane region" description="Helical" evidence="7">
    <location>
        <begin position="101"/>
        <end position="126"/>
    </location>
</feature>
<evidence type="ECO:0000256" key="4">
    <source>
        <dbReference type="ARBA" id="ARBA00022692"/>
    </source>
</evidence>
<keyword evidence="10" id="KW-1185">Reference proteome</keyword>
<evidence type="ECO:0000256" key="5">
    <source>
        <dbReference type="ARBA" id="ARBA00022989"/>
    </source>
</evidence>
<keyword evidence="4 7" id="KW-0812">Transmembrane</keyword>
<dbReference type="PANTHER" id="PTHR43376">
    <property type="entry name" value="OLIGOPEPTIDE TRANSPORT SYSTEM PERMEASE PROTEIN"/>
    <property type="match status" value="1"/>
</dbReference>
<reference evidence="9" key="1">
    <citation type="submission" date="2020-10" db="EMBL/GenBank/DDBJ databases">
        <title>Taxonomic study of unclassified bacteria belonging to the class Ktedonobacteria.</title>
        <authorList>
            <person name="Yabe S."/>
            <person name="Wang C.M."/>
            <person name="Zheng Y."/>
            <person name="Sakai Y."/>
            <person name="Cavaletti L."/>
            <person name="Monciardini P."/>
            <person name="Donadio S."/>
        </authorList>
    </citation>
    <scope>NUCLEOTIDE SEQUENCE</scope>
    <source>
        <strain evidence="9">ID150040</strain>
    </source>
</reference>
<evidence type="ECO:0000313" key="9">
    <source>
        <dbReference type="EMBL" id="GHO90566.1"/>
    </source>
</evidence>
<dbReference type="RefSeq" id="WP_220201519.1">
    <property type="nucleotide sequence ID" value="NZ_BNJK01000001.1"/>
</dbReference>
<keyword evidence="2 7" id="KW-0813">Transport</keyword>
<dbReference type="Gene3D" id="1.10.3720.10">
    <property type="entry name" value="MetI-like"/>
    <property type="match status" value="1"/>
</dbReference>
<evidence type="ECO:0000256" key="2">
    <source>
        <dbReference type="ARBA" id="ARBA00022448"/>
    </source>
</evidence>
<evidence type="ECO:0000256" key="7">
    <source>
        <dbReference type="RuleBase" id="RU363032"/>
    </source>
</evidence>
<evidence type="ECO:0000313" key="10">
    <source>
        <dbReference type="Proteomes" id="UP000597444"/>
    </source>
</evidence>
<protein>
    <submittedName>
        <fullName evidence="9">Peptide ABC transporter permease</fullName>
    </submittedName>
</protein>
<evidence type="ECO:0000259" key="8">
    <source>
        <dbReference type="PROSITE" id="PS50928"/>
    </source>
</evidence>
<feature type="transmembrane region" description="Helical" evidence="7">
    <location>
        <begin position="189"/>
        <end position="210"/>
    </location>
</feature>
<dbReference type="PANTHER" id="PTHR43376:SF1">
    <property type="entry name" value="OLIGOPEPTIDE TRANSPORT SYSTEM PERMEASE PROTEIN"/>
    <property type="match status" value="1"/>
</dbReference>
<organism evidence="9 10">
    <name type="scientific">Reticulibacter mediterranei</name>
    <dbReference type="NCBI Taxonomy" id="2778369"/>
    <lineage>
        <taxon>Bacteria</taxon>
        <taxon>Bacillati</taxon>
        <taxon>Chloroflexota</taxon>
        <taxon>Ktedonobacteria</taxon>
        <taxon>Ktedonobacterales</taxon>
        <taxon>Reticulibacteraceae</taxon>
        <taxon>Reticulibacter</taxon>
    </lineage>
</organism>
<keyword evidence="3" id="KW-1003">Cell membrane</keyword>
<feature type="transmembrane region" description="Helical" evidence="7">
    <location>
        <begin position="9"/>
        <end position="29"/>
    </location>
</feature>
<comment type="similarity">
    <text evidence="7">Belongs to the binding-protein-dependent transport system permease family.</text>
</comment>
<dbReference type="GO" id="GO:0055085">
    <property type="term" value="P:transmembrane transport"/>
    <property type="evidence" value="ECO:0007669"/>
    <property type="project" value="InterPro"/>
</dbReference>
<feature type="transmembrane region" description="Helical" evidence="7">
    <location>
        <begin position="293"/>
        <end position="319"/>
    </location>
</feature>
<dbReference type="Proteomes" id="UP000597444">
    <property type="component" value="Unassembled WGS sequence"/>
</dbReference>
<accession>A0A8J3I9U7</accession>
<feature type="domain" description="ABC transmembrane type-1" evidence="8">
    <location>
        <begin position="99"/>
        <end position="312"/>
    </location>
</feature>
<gene>
    <name evidence="9" type="ORF">KSF_006140</name>
</gene>
<evidence type="ECO:0000256" key="6">
    <source>
        <dbReference type="ARBA" id="ARBA00023136"/>
    </source>
</evidence>
<name>A0A8J3I9U7_9CHLR</name>
<dbReference type="Pfam" id="PF19300">
    <property type="entry name" value="BPD_transp_1_N"/>
    <property type="match status" value="1"/>
</dbReference>
<dbReference type="GO" id="GO:0005886">
    <property type="term" value="C:plasma membrane"/>
    <property type="evidence" value="ECO:0007669"/>
    <property type="project" value="UniProtKB-SubCell"/>
</dbReference>
<keyword evidence="5 7" id="KW-1133">Transmembrane helix</keyword>
<proteinExistence type="inferred from homology"/>
<dbReference type="PROSITE" id="PS50928">
    <property type="entry name" value="ABC_TM1"/>
    <property type="match status" value="1"/>
</dbReference>
<comment type="subcellular location">
    <subcellularLocation>
        <location evidence="1 7">Cell membrane</location>
        <topology evidence="1 7">Multi-pass membrane protein</topology>
    </subcellularLocation>
</comment>
<dbReference type="EMBL" id="BNJK01000001">
    <property type="protein sequence ID" value="GHO90566.1"/>
    <property type="molecule type" value="Genomic_DNA"/>
</dbReference>
<feature type="transmembrane region" description="Helical" evidence="7">
    <location>
        <begin position="138"/>
        <end position="159"/>
    </location>
</feature>
<dbReference type="CDD" id="cd06261">
    <property type="entry name" value="TM_PBP2"/>
    <property type="match status" value="1"/>
</dbReference>
<evidence type="ECO:0000256" key="1">
    <source>
        <dbReference type="ARBA" id="ARBA00004651"/>
    </source>
</evidence>
<keyword evidence="6 7" id="KW-0472">Membrane</keyword>